<evidence type="ECO:0000256" key="7">
    <source>
        <dbReference type="SAM" id="SignalP"/>
    </source>
</evidence>
<evidence type="ECO:0000256" key="3">
    <source>
        <dbReference type="ARBA" id="ARBA00022982"/>
    </source>
</evidence>
<keyword evidence="7" id="KW-0732">Signal</keyword>
<dbReference type="Proteomes" id="UP000006729">
    <property type="component" value="Chromosome 7"/>
</dbReference>
<sequence length="247" mass="25570">MVRTFTSLALMAMMLRLAMAANYTVGGPNGGWDATTNLQAWAASNQFLVGDNLIFQYGLVHDVNEVSKADYDSCQITSPLKSYSGGTTVIPLSSPGKRYFTCATPGHCAGGMKLEIDTLATSTPPPASPLTPPPASPLTPPPASPSLPSPPTTSTLPPASTDIPPASSPPPEIFNLSPSQSPEMTPTMSPSAPRTSPLTSPTPSPATAPSIDGFMKTPLASSASKESLQRSLTMGISLVIMMILLAI</sequence>
<dbReference type="STRING" id="3694.A0A2K1ZT55"/>
<evidence type="ECO:0000313" key="10">
    <source>
        <dbReference type="Proteomes" id="UP000006729"/>
    </source>
</evidence>
<accession>A0A2K1ZT55</accession>
<organism evidence="9 10">
    <name type="scientific">Populus trichocarpa</name>
    <name type="common">Western balsam poplar</name>
    <name type="synonym">Populus balsamifera subsp. trichocarpa</name>
    <dbReference type="NCBI Taxonomy" id="3694"/>
    <lineage>
        <taxon>Eukaryota</taxon>
        <taxon>Viridiplantae</taxon>
        <taxon>Streptophyta</taxon>
        <taxon>Embryophyta</taxon>
        <taxon>Tracheophyta</taxon>
        <taxon>Spermatophyta</taxon>
        <taxon>Magnoliopsida</taxon>
        <taxon>eudicotyledons</taxon>
        <taxon>Gunneridae</taxon>
        <taxon>Pentapetalae</taxon>
        <taxon>rosids</taxon>
        <taxon>fabids</taxon>
        <taxon>Malpighiales</taxon>
        <taxon>Salicaceae</taxon>
        <taxon>Saliceae</taxon>
        <taxon>Populus</taxon>
    </lineage>
</organism>
<keyword evidence="1" id="KW-0813">Transport</keyword>
<dbReference type="FunFam" id="2.60.40.420:FF:000003">
    <property type="entry name" value="Blue copper"/>
    <property type="match status" value="1"/>
</dbReference>
<evidence type="ECO:0000256" key="1">
    <source>
        <dbReference type="ARBA" id="ARBA00022448"/>
    </source>
</evidence>
<dbReference type="GO" id="GO:0009055">
    <property type="term" value="F:electron transfer activity"/>
    <property type="evidence" value="ECO:0007669"/>
    <property type="project" value="InterPro"/>
</dbReference>
<dbReference type="InterPro" id="IPR003245">
    <property type="entry name" value="Phytocyanin_dom"/>
</dbReference>
<protein>
    <recommendedName>
        <fullName evidence="8">Phytocyanin domain-containing protein</fullName>
    </recommendedName>
</protein>
<keyword evidence="3" id="KW-0249">Electron transport</keyword>
<evidence type="ECO:0000256" key="4">
    <source>
        <dbReference type="ARBA" id="ARBA00023008"/>
    </source>
</evidence>
<dbReference type="SUPFAM" id="SSF49503">
    <property type="entry name" value="Cupredoxins"/>
    <property type="match status" value="1"/>
</dbReference>
<feature type="domain" description="Phytocyanin" evidence="8">
    <location>
        <begin position="21"/>
        <end position="120"/>
    </location>
</feature>
<keyword evidence="2" id="KW-0479">Metal-binding</keyword>
<feature type="chain" id="PRO_5014421099" description="Phytocyanin domain-containing protein" evidence="7">
    <location>
        <begin position="21"/>
        <end position="247"/>
    </location>
</feature>
<reference evidence="9 10" key="1">
    <citation type="journal article" date="2006" name="Science">
        <title>The genome of black cottonwood, Populus trichocarpa (Torr. &amp; Gray).</title>
        <authorList>
            <person name="Tuskan G.A."/>
            <person name="Difazio S."/>
            <person name="Jansson S."/>
            <person name="Bohlmann J."/>
            <person name="Grigoriev I."/>
            <person name="Hellsten U."/>
            <person name="Putnam N."/>
            <person name="Ralph S."/>
            <person name="Rombauts S."/>
            <person name="Salamov A."/>
            <person name="Schein J."/>
            <person name="Sterck L."/>
            <person name="Aerts A."/>
            <person name="Bhalerao R.R."/>
            <person name="Bhalerao R.P."/>
            <person name="Blaudez D."/>
            <person name="Boerjan W."/>
            <person name="Brun A."/>
            <person name="Brunner A."/>
            <person name="Busov V."/>
            <person name="Campbell M."/>
            <person name="Carlson J."/>
            <person name="Chalot M."/>
            <person name="Chapman J."/>
            <person name="Chen G.L."/>
            <person name="Cooper D."/>
            <person name="Coutinho P.M."/>
            <person name="Couturier J."/>
            <person name="Covert S."/>
            <person name="Cronk Q."/>
            <person name="Cunningham R."/>
            <person name="Davis J."/>
            <person name="Degroeve S."/>
            <person name="Dejardin A."/>
            <person name="Depamphilis C."/>
            <person name="Detter J."/>
            <person name="Dirks B."/>
            <person name="Dubchak I."/>
            <person name="Duplessis S."/>
            <person name="Ehlting J."/>
            <person name="Ellis B."/>
            <person name="Gendler K."/>
            <person name="Goodstein D."/>
            <person name="Gribskov M."/>
            <person name="Grimwood J."/>
            <person name="Groover A."/>
            <person name="Gunter L."/>
            <person name="Hamberger B."/>
            <person name="Heinze B."/>
            <person name="Helariutta Y."/>
            <person name="Henrissat B."/>
            <person name="Holligan D."/>
            <person name="Holt R."/>
            <person name="Huang W."/>
            <person name="Islam-Faridi N."/>
            <person name="Jones S."/>
            <person name="Jones-Rhoades M."/>
            <person name="Jorgensen R."/>
            <person name="Joshi C."/>
            <person name="Kangasjarvi J."/>
            <person name="Karlsson J."/>
            <person name="Kelleher C."/>
            <person name="Kirkpatrick R."/>
            <person name="Kirst M."/>
            <person name="Kohler A."/>
            <person name="Kalluri U."/>
            <person name="Larimer F."/>
            <person name="Leebens-Mack J."/>
            <person name="Leple J.C."/>
            <person name="Locascio P."/>
            <person name="Lou Y."/>
            <person name="Lucas S."/>
            <person name="Martin F."/>
            <person name="Montanini B."/>
            <person name="Napoli C."/>
            <person name="Nelson D.R."/>
            <person name="Nelson C."/>
            <person name="Nieminen K."/>
            <person name="Nilsson O."/>
            <person name="Pereda V."/>
            <person name="Peter G."/>
            <person name="Philippe R."/>
            <person name="Pilate G."/>
            <person name="Poliakov A."/>
            <person name="Razumovskaya J."/>
            <person name="Richardson P."/>
            <person name="Rinaldi C."/>
            <person name="Ritland K."/>
            <person name="Rouze P."/>
            <person name="Ryaboy D."/>
            <person name="Schmutz J."/>
            <person name="Schrader J."/>
            <person name="Segerman B."/>
            <person name="Shin H."/>
            <person name="Siddiqui A."/>
            <person name="Sterky F."/>
            <person name="Terry A."/>
            <person name="Tsai C.J."/>
            <person name="Uberbacher E."/>
            <person name="Unneberg P."/>
            <person name="Vahala J."/>
            <person name="Wall K."/>
            <person name="Wessler S."/>
            <person name="Yang G."/>
            <person name="Yin T."/>
            <person name="Douglas C."/>
            <person name="Marra M."/>
            <person name="Sandberg G."/>
            <person name="Van de Peer Y."/>
            <person name="Rokhsar D."/>
        </authorList>
    </citation>
    <scope>NUCLEOTIDE SEQUENCE [LARGE SCALE GENOMIC DNA]</scope>
    <source>
        <strain evidence="10">cv. Nisqually</strain>
    </source>
</reference>
<feature type="region of interest" description="Disordered" evidence="6">
    <location>
        <begin position="119"/>
        <end position="219"/>
    </location>
</feature>
<feature type="compositionally biased region" description="Polar residues" evidence="6">
    <location>
        <begin position="176"/>
        <end position="188"/>
    </location>
</feature>
<evidence type="ECO:0000256" key="6">
    <source>
        <dbReference type="SAM" id="MobiDB-lite"/>
    </source>
</evidence>
<dbReference type="AlphaFoldDB" id="A0A2K1ZT55"/>
<name>A0A2K1ZT55_POPTR</name>
<dbReference type="CDD" id="cd04216">
    <property type="entry name" value="Phytocyanin"/>
    <property type="match status" value="1"/>
</dbReference>
<dbReference type="InParanoid" id="A0A2K1ZT55"/>
<dbReference type="PROSITE" id="PS51485">
    <property type="entry name" value="PHYTOCYANIN"/>
    <property type="match status" value="1"/>
</dbReference>
<dbReference type="PANTHER" id="PTHR33021:SF492">
    <property type="entry name" value="UCLACYANIN 1"/>
    <property type="match status" value="1"/>
</dbReference>
<keyword evidence="4" id="KW-0186">Copper</keyword>
<evidence type="ECO:0000313" key="9">
    <source>
        <dbReference type="EMBL" id="PNT28459.1"/>
    </source>
</evidence>
<feature type="signal peptide" evidence="7">
    <location>
        <begin position="1"/>
        <end position="20"/>
    </location>
</feature>
<dbReference type="PANTHER" id="PTHR33021">
    <property type="entry name" value="BLUE COPPER PROTEIN"/>
    <property type="match status" value="1"/>
</dbReference>
<evidence type="ECO:0000259" key="8">
    <source>
        <dbReference type="PROSITE" id="PS51485"/>
    </source>
</evidence>
<dbReference type="GO" id="GO:0046872">
    <property type="term" value="F:metal ion binding"/>
    <property type="evidence" value="ECO:0007669"/>
    <property type="project" value="UniProtKB-KW"/>
</dbReference>
<evidence type="ECO:0000256" key="2">
    <source>
        <dbReference type="ARBA" id="ARBA00022723"/>
    </source>
</evidence>
<feature type="compositionally biased region" description="Low complexity" evidence="6">
    <location>
        <begin position="189"/>
        <end position="199"/>
    </location>
</feature>
<dbReference type="Pfam" id="PF02298">
    <property type="entry name" value="Cu_bind_like"/>
    <property type="match status" value="1"/>
</dbReference>
<keyword evidence="10" id="KW-1185">Reference proteome</keyword>
<dbReference type="Gene3D" id="2.60.40.420">
    <property type="entry name" value="Cupredoxins - blue copper proteins"/>
    <property type="match status" value="1"/>
</dbReference>
<evidence type="ECO:0000256" key="5">
    <source>
        <dbReference type="ARBA" id="ARBA00023180"/>
    </source>
</evidence>
<dbReference type="InterPro" id="IPR039391">
    <property type="entry name" value="Phytocyanin-like"/>
</dbReference>
<dbReference type="InterPro" id="IPR008972">
    <property type="entry name" value="Cupredoxin"/>
</dbReference>
<gene>
    <name evidence="9" type="ORF">POPTR_007G120200</name>
</gene>
<feature type="compositionally biased region" description="Pro residues" evidence="6">
    <location>
        <begin position="123"/>
        <end position="151"/>
    </location>
</feature>
<dbReference type="GO" id="GO:0005886">
    <property type="term" value="C:plasma membrane"/>
    <property type="evidence" value="ECO:0000318"/>
    <property type="project" value="GO_Central"/>
</dbReference>
<keyword evidence="5" id="KW-0325">Glycoprotein</keyword>
<proteinExistence type="predicted"/>
<feature type="compositionally biased region" description="Low complexity" evidence="6">
    <location>
        <begin position="152"/>
        <end position="161"/>
    </location>
</feature>
<dbReference type="EMBL" id="CM009296">
    <property type="protein sequence ID" value="PNT28459.1"/>
    <property type="molecule type" value="Genomic_DNA"/>
</dbReference>